<dbReference type="WBParaSite" id="HPBE_0001606801-mRNA-1">
    <property type="protein sequence ID" value="HPBE_0001606801-mRNA-1"/>
    <property type="gene ID" value="HPBE_0001606801"/>
</dbReference>
<protein>
    <submittedName>
        <fullName evidence="13">Vitellogenin domain-containing protein</fullName>
    </submittedName>
</protein>
<dbReference type="Gene3D" id="2.20.80.10">
    <property type="entry name" value="Lipovitellin-phosvitin complex, chain A, domain 4"/>
    <property type="match status" value="1"/>
</dbReference>
<accession>A0A3P7ZT66</accession>
<dbReference type="InterPro" id="IPR015255">
    <property type="entry name" value="Vitellinogen_open_b-sht"/>
</dbReference>
<dbReference type="InterPro" id="IPR011030">
    <property type="entry name" value="Lipovitellin_superhlx_dom"/>
</dbReference>
<dbReference type="Pfam" id="PF01347">
    <property type="entry name" value="Vitellogenin_N"/>
    <property type="match status" value="1"/>
</dbReference>
<dbReference type="Proteomes" id="UP000050761">
    <property type="component" value="Unassembled WGS sequence"/>
</dbReference>
<dbReference type="InterPro" id="IPR050733">
    <property type="entry name" value="Vitellogenin/Apolipophorin"/>
</dbReference>
<reference evidence="13" key="2">
    <citation type="submission" date="2019-09" db="UniProtKB">
        <authorList>
            <consortium name="WormBaseParasite"/>
        </authorList>
    </citation>
    <scope>IDENTIFICATION</scope>
</reference>
<dbReference type="SMART" id="SM01169">
    <property type="entry name" value="DUF1943"/>
    <property type="match status" value="1"/>
</dbReference>
<dbReference type="InterPro" id="IPR015819">
    <property type="entry name" value="Lipid_transp_b-sht_shell"/>
</dbReference>
<dbReference type="PROSITE" id="PS51233">
    <property type="entry name" value="VWFD"/>
    <property type="match status" value="1"/>
</dbReference>
<dbReference type="SMART" id="SM00638">
    <property type="entry name" value="LPD_N"/>
    <property type="match status" value="1"/>
</dbReference>
<dbReference type="GO" id="GO:0005319">
    <property type="term" value="F:lipid transporter activity"/>
    <property type="evidence" value="ECO:0007669"/>
    <property type="project" value="InterPro"/>
</dbReference>
<feature type="domain" description="Vitellogenin" evidence="9">
    <location>
        <begin position="31"/>
        <end position="1074"/>
    </location>
</feature>
<dbReference type="EMBL" id="UZAH01029206">
    <property type="protein sequence ID" value="VDP04837.1"/>
    <property type="molecule type" value="Genomic_DNA"/>
</dbReference>
<feature type="chain" id="PRO_5044596577" evidence="8">
    <location>
        <begin position="16"/>
        <end position="1298"/>
    </location>
</feature>
<dbReference type="PANTHER" id="PTHR23345:SF15">
    <property type="entry name" value="VITELLOGENIN 1-RELATED"/>
    <property type="match status" value="1"/>
</dbReference>
<keyword evidence="4" id="KW-0758">Storage protein</keyword>
<evidence type="ECO:0000256" key="7">
    <source>
        <dbReference type="PROSITE-ProRule" id="PRU00557"/>
    </source>
</evidence>
<evidence type="ECO:0000256" key="5">
    <source>
        <dbReference type="ARBA" id="ARBA00023157"/>
    </source>
</evidence>
<dbReference type="Gene3D" id="2.30.230.10">
    <property type="entry name" value="Lipovitellin, beta-sheet shell regions, chain A"/>
    <property type="match status" value="1"/>
</dbReference>
<evidence type="ECO:0000256" key="6">
    <source>
        <dbReference type="ARBA" id="ARBA00023180"/>
    </source>
</evidence>
<dbReference type="InterPro" id="IPR001747">
    <property type="entry name" value="Vitellogenin_N"/>
</dbReference>
<dbReference type="SUPFAM" id="SSF56968">
    <property type="entry name" value="Lipovitellin-phosvitin complex, beta-sheet shell regions"/>
    <property type="match status" value="2"/>
</dbReference>
<dbReference type="InterPro" id="IPR015816">
    <property type="entry name" value="Vitellinogen_b-sht_N"/>
</dbReference>
<dbReference type="GO" id="GO:0005576">
    <property type="term" value="C:extracellular region"/>
    <property type="evidence" value="ECO:0007669"/>
    <property type="project" value="UniProtKB-SubCell"/>
</dbReference>
<gene>
    <name evidence="11" type="ORF">HPBE_LOCUS16068</name>
</gene>
<comment type="subcellular location">
    <subcellularLocation>
        <location evidence="1">Secreted</location>
    </subcellularLocation>
</comment>
<evidence type="ECO:0000259" key="9">
    <source>
        <dbReference type="PROSITE" id="PS51211"/>
    </source>
</evidence>
<keyword evidence="6" id="KW-0325">Glycoprotein</keyword>
<reference evidence="11 12" key="1">
    <citation type="submission" date="2018-11" db="EMBL/GenBank/DDBJ databases">
        <authorList>
            <consortium name="Pathogen Informatics"/>
        </authorList>
    </citation>
    <scope>NUCLEOTIDE SEQUENCE [LARGE SCALE GENOMIC DNA]</scope>
</reference>
<evidence type="ECO:0000256" key="4">
    <source>
        <dbReference type="ARBA" id="ARBA00022761"/>
    </source>
</evidence>
<dbReference type="SMART" id="SM00216">
    <property type="entry name" value="VWD"/>
    <property type="match status" value="1"/>
</dbReference>
<evidence type="ECO:0000313" key="11">
    <source>
        <dbReference type="EMBL" id="VDP04837.1"/>
    </source>
</evidence>
<keyword evidence="3 8" id="KW-0732">Signal</keyword>
<dbReference type="Pfam" id="PF09172">
    <property type="entry name" value="Vit_open_b-sht"/>
    <property type="match status" value="1"/>
</dbReference>
<keyword evidence="5" id="KW-1015">Disulfide bond</keyword>
<dbReference type="GO" id="GO:0045735">
    <property type="term" value="F:nutrient reservoir activity"/>
    <property type="evidence" value="ECO:0007669"/>
    <property type="project" value="UniProtKB-KW"/>
</dbReference>
<dbReference type="OrthoDB" id="5825149at2759"/>
<evidence type="ECO:0000313" key="12">
    <source>
        <dbReference type="Proteomes" id="UP000050761"/>
    </source>
</evidence>
<dbReference type="PANTHER" id="PTHR23345">
    <property type="entry name" value="VITELLOGENIN-RELATED"/>
    <property type="match status" value="1"/>
</dbReference>
<feature type="domain" description="VWFD" evidence="10">
    <location>
        <begin position="989"/>
        <end position="1158"/>
    </location>
</feature>
<dbReference type="SUPFAM" id="SSF48431">
    <property type="entry name" value="Lipovitellin-phosvitin complex, superhelical domain"/>
    <property type="match status" value="1"/>
</dbReference>
<dbReference type="InterPro" id="IPR001846">
    <property type="entry name" value="VWF_type-D"/>
</dbReference>
<feature type="signal peptide" evidence="8">
    <location>
        <begin position="1"/>
        <end position="15"/>
    </location>
</feature>
<evidence type="ECO:0000259" key="10">
    <source>
        <dbReference type="PROSITE" id="PS51233"/>
    </source>
</evidence>
<keyword evidence="12" id="KW-1185">Reference proteome</keyword>
<evidence type="ECO:0000256" key="2">
    <source>
        <dbReference type="ARBA" id="ARBA00022525"/>
    </source>
</evidence>
<keyword evidence="2" id="KW-0964">Secreted</keyword>
<organism evidence="11">
    <name type="scientific">Heligmosomoides polygyrus</name>
    <name type="common">Parasitic roundworm</name>
    <dbReference type="NCBI Taxonomy" id="6339"/>
    <lineage>
        <taxon>Eukaryota</taxon>
        <taxon>Metazoa</taxon>
        <taxon>Ecdysozoa</taxon>
        <taxon>Nematoda</taxon>
        <taxon>Chromadorea</taxon>
        <taxon>Rhabditida</taxon>
        <taxon>Rhabditina</taxon>
        <taxon>Rhabditomorpha</taxon>
        <taxon>Strongyloidea</taxon>
        <taxon>Heligmosomidae</taxon>
        <taxon>Heligmosomoides</taxon>
    </lineage>
</organism>
<dbReference type="PROSITE" id="PS51211">
    <property type="entry name" value="VITELLOGENIN"/>
    <property type="match status" value="1"/>
</dbReference>
<evidence type="ECO:0000256" key="1">
    <source>
        <dbReference type="ARBA" id="ARBA00004613"/>
    </source>
</evidence>
<evidence type="ECO:0000256" key="3">
    <source>
        <dbReference type="ARBA" id="ARBA00022729"/>
    </source>
</evidence>
<evidence type="ECO:0000313" key="13">
    <source>
        <dbReference type="WBParaSite" id="HPBE_0001606801-mRNA-1"/>
    </source>
</evidence>
<sequence length="1298" mass="155650">MKLLAGIALLGLAIASSLIWDPKPIIKEDRFLVGREYRYLFDGQITTGLALPDTQQSATRLQAIVTLQPIDERVTLFQLTQIRFGSIQEEFEPRELLPFERYQLVKLDQEHKDMLTMPIRFVYKHGMISDIEFSEEDMPWSINIKKAVLNMLQINLLKRDETMKYERDVDTENKNFFATVEKIIYDKDEEKVIRIEAIRALHKLRLVMPRKIQSILMPIYKDFTVVPEIRMVALHRILETKPEQVVIDQIVRQMEVERDQHLRAFTYHTLKTISEFPEVHDKTIYYVEKALRIVDVEFYENLIQRVNRWSLKNVDHKYGMSFDLHSLFTKDSVLPKEMDTTLDTILGGEWYKYFFQMGVSQQNVDEFLNQLLHKLKETDMDHLVRSTIYRPSEIFKTIYEKLHFVRRHPTKEDAHAMIYFRYKDLDYAFLPIDIDTIPKQIKDMFRDGKVQLDEVERFIATGTHFTKTGGFYIYEYVKKIPTTLGLPLVLTSKMPTVATVQGHVKVDLVPKESRVFDGLHLRLLLKPKIATTHVVRAVVMSPIVESGFKMLHSATFDHPIETETELTWKHKLHLKTVFRPLENKKLVLHLQSRPVTFVHHLKKTMHNYPEPVEVTVHLDEQLYPIRTFEHTYLKRYGTMVKLMGTMHRPIIRKPESWLNPVLVGYNTIDLYVEPTEDLPKEYVFRMEMETFVPERMEKLDMDTFFKHRDEMINVDVEEEEERRVGDRMTHLKTYVRDMEMEKAFKHRLFFKLETMGQREKHEAEMELKVICEKKHRFCRTVLLARRTPLEKEVSDWEMKMHMQTVYPQMPKTLLELKEMPIREVFSTIDVMWGSEHKNTVFLRIRGDQTHEQKRWLKMFEHKENKLSEMEKLMLVSKFNLYKMMVKYDVTRETEYYMEWLFSILKTWKLWNTDVEMVNNKQGVLRLQLEIEPVYRRMFNLFIETPKERVIMKKLMLPYKLPTVTIHDMHALEFTGLKDVVHHIEKRNRAECVVKSKEVNTFDNLFLKTPLTTCYTVLAKDCTSEEPRFVVLMKKVEKDRDEKKLKIVTRDDVYVLEIIDDKLIVKVNDHEITEEHFKKYGIIKLDELLYKVDIDDVVVLFDGYEVNIKLSHMYKNKQCGICGHYDDEKWNDMRRADNEETMMVEDFHRSYITEDKECDINEIEMIKKHNHHLEKDLKHRNYRYREEKDMMFMDKHKKHHTMFEKFDDEMETEKPILRTHVIERKNLVCFSVEPVYECPVHTKEDEMKEEEVEFVCLRDYLPETRRLLRKAREEVIPRRLLDGEMWTTTVRIPKMCTVY</sequence>
<proteinExistence type="predicted"/>
<evidence type="ECO:0000256" key="8">
    <source>
        <dbReference type="SAM" id="SignalP"/>
    </source>
</evidence>
<name>A0A3P7ZT66_HELPZ</name>
<dbReference type="Pfam" id="PF00094">
    <property type="entry name" value="VWD"/>
    <property type="match status" value="1"/>
</dbReference>
<comment type="caution">
    <text evidence="7">Lacks conserved residue(s) required for the propagation of feature annotation.</text>
</comment>